<feature type="transmembrane region" description="Helical" evidence="1">
    <location>
        <begin position="306"/>
        <end position="328"/>
    </location>
</feature>
<comment type="caution">
    <text evidence="2">The sequence shown here is derived from an EMBL/GenBank/DDBJ whole genome shotgun (WGS) entry which is preliminary data.</text>
</comment>
<keyword evidence="1" id="KW-1133">Transmembrane helix</keyword>
<keyword evidence="1" id="KW-0812">Transmembrane</keyword>
<sequence>MNYSGVLPGDSSANGFVPILPMKAAVYSGLFAESEPASPKVSCETGNCTWPSFSTLAVCYSCVDLTPFMTRFCNDSSDTSDCGWQVPQGARLRDSKDVFSMTSFTPSMFGDMPYTNIIKLIFMGTEAQDGDPENFNPWATQCTIDYCSQTMTSTVVNGKLTENVTETVRNNTVVDISQSEGRTPVELITPENQTVFISEPAMLGIQSWFSTVFTNGSASRNSTFEGIDEATLVIVNLTVGISSGTTYFDTDIVQTFYWNYYEYPDGLPRLMSDLATAMTVAFRSFNGKIDIIGSATTLETYVKVRWVWISLPLFVVLATTAFLVLAMLQSRKSGTELWKGSALALLFYGLDHATKVQFGTVSTFEDKKRLMKDIRVKLDEDRNFGSVLRS</sequence>
<keyword evidence="3" id="KW-1185">Reference proteome</keyword>
<dbReference type="EMBL" id="JBFCZG010000010">
    <property type="protein sequence ID" value="KAL3417623.1"/>
    <property type="molecule type" value="Genomic_DNA"/>
</dbReference>
<dbReference type="PANTHER" id="PTHR35394">
    <property type="entry name" value="DUF3176 DOMAIN-CONTAINING PROTEIN"/>
    <property type="match status" value="1"/>
</dbReference>
<dbReference type="PANTHER" id="PTHR35394:SF6">
    <property type="entry name" value="DUF3176 DOMAIN-CONTAINING PROTEIN"/>
    <property type="match status" value="1"/>
</dbReference>
<evidence type="ECO:0000313" key="2">
    <source>
        <dbReference type="EMBL" id="KAL3417623.1"/>
    </source>
</evidence>
<reference evidence="2 3" key="1">
    <citation type="submission" date="2024-06" db="EMBL/GenBank/DDBJ databases">
        <title>Complete genome of Phlyctema vagabunda strain 19-DSS-EL-015.</title>
        <authorList>
            <person name="Fiorenzani C."/>
        </authorList>
    </citation>
    <scope>NUCLEOTIDE SEQUENCE [LARGE SCALE GENOMIC DNA]</scope>
    <source>
        <strain evidence="2 3">19-DSS-EL-015</strain>
    </source>
</reference>
<organism evidence="2 3">
    <name type="scientific">Phlyctema vagabunda</name>
    <dbReference type="NCBI Taxonomy" id="108571"/>
    <lineage>
        <taxon>Eukaryota</taxon>
        <taxon>Fungi</taxon>
        <taxon>Dikarya</taxon>
        <taxon>Ascomycota</taxon>
        <taxon>Pezizomycotina</taxon>
        <taxon>Leotiomycetes</taxon>
        <taxon>Helotiales</taxon>
        <taxon>Dermateaceae</taxon>
        <taxon>Phlyctema</taxon>
    </lineage>
</organism>
<name>A0ABR4P2U5_9HELO</name>
<evidence type="ECO:0000313" key="3">
    <source>
        <dbReference type="Proteomes" id="UP001629113"/>
    </source>
</evidence>
<accession>A0ABR4P2U5</accession>
<gene>
    <name evidence="2" type="ORF">PVAG01_10633</name>
</gene>
<dbReference type="Proteomes" id="UP001629113">
    <property type="component" value="Unassembled WGS sequence"/>
</dbReference>
<keyword evidence="1" id="KW-0472">Membrane</keyword>
<proteinExistence type="predicted"/>
<evidence type="ECO:0000256" key="1">
    <source>
        <dbReference type="SAM" id="Phobius"/>
    </source>
</evidence>
<protein>
    <submittedName>
        <fullName evidence="2">Uncharacterized protein</fullName>
    </submittedName>
</protein>